<dbReference type="OrthoDB" id="152349at2"/>
<evidence type="ECO:0000256" key="1">
    <source>
        <dbReference type="SAM" id="MobiDB-lite"/>
    </source>
</evidence>
<dbReference type="AlphaFoldDB" id="A0A365H9L4"/>
<accession>A0A365H9L4</accession>
<comment type="caution">
    <text evidence="2">The sequence shown here is derived from an EMBL/GenBank/DDBJ whole genome shotgun (WGS) entry which is preliminary data.</text>
</comment>
<evidence type="ECO:0000313" key="2">
    <source>
        <dbReference type="EMBL" id="RAY15709.1"/>
    </source>
</evidence>
<sequence length="204" mass="22656">MTLTTPRLGRLSRRPPEPEPERCELCAEPLPDRHRHLLESRSRELRCACRACTVLFDRREAGGGSYRLVPDRCRYLPGLEIDDAWRALGVPVGLAFVFHDSAEDRPVARYPGPAGATAAAVPAAAWESIRAAHPVLREMAPDVEALLVNRVRDAREQWLAPIDDCYALAGLVRARRGPAGGGETWRAVEEFLADLRERSVTVED</sequence>
<feature type="region of interest" description="Disordered" evidence="1">
    <location>
        <begin position="1"/>
        <end position="22"/>
    </location>
</feature>
<dbReference type="Proteomes" id="UP000251891">
    <property type="component" value="Unassembled WGS sequence"/>
</dbReference>
<keyword evidence="3" id="KW-1185">Reference proteome</keyword>
<dbReference type="EMBL" id="QLYX01000003">
    <property type="protein sequence ID" value="RAY15709.1"/>
    <property type="molecule type" value="Genomic_DNA"/>
</dbReference>
<protein>
    <submittedName>
        <fullName evidence="2">Uncharacterized protein</fullName>
    </submittedName>
</protein>
<proteinExistence type="predicted"/>
<reference evidence="2 3" key="1">
    <citation type="submission" date="2018-06" db="EMBL/GenBank/DDBJ databases">
        <title>Actinomadura craniellae sp. nov. isolated from marine sponge Craniella sp.</title>
        <authorList>
            <person name="Li L."/>
            <person name="Xu Q.H."/>
            <person name="Lin H.W."/>
            <person name="Lu Y.H."/>
        </authorList>
    </citation>
    <scope>NUCLEOTIDE SEQUENCE [LARGE SCALE GENOMIC DNA]</scope>
    <source>
        <strain evidence="2 3">LHW63021</strain>
    </source>
</reference>
<evidence type="ECO:0000313" key="3">
    <source>
        <dbReference type="Proteomes" id="UP000251891"/>
    </source>
</evidence>
<name>A0A365H9L4_9ACTN</name>
<dbReference type="Pfam" id="PF19372">
    <property type="entry name" value="DUF5947"/>
    <property type="match status" value="1"/>
</dbReference>
<dbReference type="InterPro" id="IPR045991">
    <property type="entry name" value="DUF5947"/>
</dbReference>
<dbReference type="RefSeq" id="WP_111864230.1">
    <property type="nucleotide sequence ID" value="NZ_QLYX01000003.1"/>
</dbReference>
<organism evidence="2 3">
    <name type="scientific">Actinomadura craniellae</name>
    <dbReference type="NCBI Taxonomy" id="2231787"/>
    <lineage>
        <taxon>Bacteria</taxon>
        <taxon>Bacillati</taxon>
        <taxon>Actinomycetota</taxon>
        <taxon>Actinomycetes</taxon>
        <taxon>Streptosporangiales</taxon>
        <taxon>Thermomonosporaceae</taxon>
        <taxon>Actinomadura</taxon>
    </lineage>
</organism>
<gene>
    <name evidence="2" type="ORF">DPM19_07965</name>
</gene>